<accession>A0A518E0E3</accession>
<protein>
    <submittedName>
        <fullName evidence="1">Uncharacterized protein</fullName>
    </submittedName>
</protein>
<gene>
    <name evidence="1" type="ORF">Pla8534_53870</name>
</gene>
<keyword evidence="2" id="KW-1185">Reference proteome</keyword>
<dbReference type="KEGG" id="lcre:Pla8534_53870"/>
<proteinExistence type="predicted"/>
<reference evidence="1 2" key="1">
    <citation type="submission" date="2019-02" db="EMBL/GenBank/DDBJ databases">
        <title>Deep-cultivation of Planctomycetes and their phenomic and genomic characterization uncovers novel biology.</title>
        <authorList>
            <person name="Wiegand S."/>
            <person name="Jogler M."/>
            <person name="Boedeker C."/>
            <person name="Pinto D."/>
            <person name="Vollmers J."/>
            <person name="Rivas-Marin E."/>
            <person name="Kohn T."/>
            <person name="Peeters S.H."/>
            <person name="Heuer A."/>
            <person name="Rast P."/>
            <person name="Oberbeckmann S."/>
            <person name="Bunk B."/>
            <person name="Jeske O."/>
            <person name="Meyerdierks A."/>
            <person name="Storesund J.E."/>
            <person name="Kallscheuer N."/>
            <person name="Luecker S."/>
            <person name="Lage O.M."/>
            <person name="Pohl T."/>
            <person name="Merkel B.J."/>
            <person name="Hornburger P."/>
            <person name="Mueller R.-W."/>
            <person name="Bruemmer F."/>
            <person name="Labrenz M."/>
            <person name="Spormann A.M."/>
            <person name="Op den Camp H."/>
            <person name="Overmann J."/>
            <person name="Amann R."/>
            <person name="Jetten M.S.M."/>
            <person name="Mascher T."/>
            <person name="Medema M.H."/>
            <person name="Devos D.P."/>
            <person name="Kaster A.-K."/>
            <person name="Ovreas L."/>
            <person name="Rohde M."/>
            <person name="Galperin M.Y."/>
            <person name="Jogler C."/>
        </authorList>
    </citation>
    <scope>NUCLEOTIDE SEQUENCE [LARGE SCALE GENOMIC DNA]</scope>
    <source>
        <strain evidence="1 2">Pla85_3_4</strain>
    </source>
</reference>
<organism evidence="1 2">
    <name type="scientific">Lignipirellula cremea</name>
    <dbReference type="NCBI Taxonomy" id="2528010"/>
    <lineage>
        <taxon>Bacteria</taxon>
        <taxon>Pseudomonadati</taxon>
        <taxon>Planctomycetota</taxon>
        <taxon>Planctomycetia</taxon>
        <taxon>Pirellulales</taxon>
        <taxon>Pirellulaceae</taxon>
        <taxon>Lignipirellula</taxon>
    </lineage>
</organism>
<name>A0A518E0E3_9BACT</name>
<evidence type="ECO:0000313" key="2">
    <source>
        <dbReference type="Proteomes" id="UP000317648"/>
    </source>
</evidence>
<sequence length="131" mass="13832">MNRSSPPLLGWALLAALAWLLLAGGPTNESAAPGPRLIAVLRETGDNNADLAAVLLQLRMAPAMQPHEMLLLDHDDPHPFVRELLATFDGAPSLPAIVIGRRTPDGLVVLHHGPCPASLAEILSLLQKHGG</sequence>
<dbReference type="EMBL" id="CP036433">
    <property type="protein sequence ID" value="QDU97539.1"/>
    <property type="molecule type" value="Genomic_DNA"/>
</dbReference>
<dbReference type="AlphaFoldDB" id="A0A518E0E3"/>
<dbReference type="Proteomes" id="UP000317648">
    <property type="component" value="Chromosome"/>
</dbReference>
<evidence type="ECO:0000313" key="1">
    <source>
        <dbReference type="EMBL" id="QDU97539.1"/>
    </source>
</evidence>
<dbReference type="RefSeq" id="WP_145056307.1">
    <property type="nucleotide sequence ID" value="NZ_CP036433.1"/>
</dbReference>